<dbReference type="InterPro" id="IPR036691">
    <property type="entry name" value="Endo/exonu/phosph_ase_sf"/>
</dbReference>
<dbReference type="GO" id="GO:0006284">
    <property type="term" value="P:base-excision repair"/>
    <property type="evidence" value="ECO:0007669"/>
    <property type="project" value="TreeGrafter"/>
</dbReference>
<accession>A0A834E336</accession>
<keyword evidence="2" id="KW-0479">Metal-binding</keyword>
<dbReference type="Proteomes" id="UP000664940">
    <property type="component" value="Unassembled WGS sequence"/>
</dbReference>
<keyword evidence="4" id="KW-0460">Magnesium</keyword>
<organism evidence="5 6">
    <name type="scientific">Phyllostomus discolor</name>
    <name type="common">pale spear-nosed bat</name>
    <dbReference type="NCBI Taxonomy" id="89673"/>
    <lineage>
        <taxon>Eukaryota</taxon>
        <taxon>Metazoa</taxon>
        <taxon>Chordata</taxon>
        <taxon>Craniata</taxon>
        <taxon>Vertebrata</taxon>
        <taxon>Euteleostomi</taxon>
        <taxon>Mammalia</taxon>
        <taxon>Eutheria</taxon>
        <taxon>Laurasiatheria</taxon>
        <taxon>Chiroptera</taxon>
        <taxon>Yangochiroptera</taxon>
        <taxon>Phyllostomidae</taxon>
        <taxon>Phyllostominae</taxon>
        <taxon>Phyllostomus</taxon>
    </lineage>
</organism>
<evidence type="ECO:0000313" key="6">
    <source>
        <dbReference type="Proteomes" id="UP000664940"/>
    </source>
</evidence>
<name>A0A834E336_9CHIR</name>
<dbReference type="Gene3D" id="3.60.10.10">
    <property type="entry name" value="Endonuclease/exonuclease/phosphatase"/>
    <property type="match status" value="1"/>
</dbReference>
<evidence type="ECO:0000256" key="4">
    <source>
        <dbReference type="ARBA" id="ARBA00022842"/>
    </source>
</evidence>
<evidence type="ECO:0000313" key="5">
    <source>
        <dbReference type="EMBL" id="KAF6099697.1"/>
    </source>
</evidence>
<dbReference type="SUPFAM" id="SSF56219">
    <property type="entry name" value="DNase I-like"/>
    <property type="match status" value="1"/>
</dbReference>
<evidence type="ECO:0000256" key="2">
    <source>
        <dbReference type="ARBA" id="ARBA00022723"/>
    </source>
</evidence>
<gene>
    <name evidence="5" type="ORF">HJG60_011463</name>
</gene>
<dbReference type="GO" id="GO:0008311">
    <property type="term" value="F:double-stranded DNA 3'-5' DNA exonuclease activity"/>
    <property type="evidence" value="ECO:0007669"/>
    <property type="project" value="TreeGrafter"/>
</dbReference>
<comment type="cofactor">
    <cofactor evidence="1">
        <name>Mg(2+)</name>
        <dbReference type="ChEBI" id="CHEBI:18420"/>
    </cofactor>
</comment>
<dbReference type="GO" id="GO:0008081">
    <property type="term" value="F:phosphoric diester hydrolase activity"/>
    <property type="evidence" value="ECO:0007669"/>
    <property type="project" value="TreeGrafter"/>
</dbReference>
<dbReference type="EMBL" id="JABVXQ010000007">
    <property type="protein sequence ID" value="KAF6099697.1"/>
    <property type="molecule type" value="Genomic_DNA"/>
</dbReference>
<dbReference type="GO" id="GO:0046872">
    <property type="term" value="F:metal ion binding"/>
    <property type="evidence" value="ECO:0007669"/>
    <property type="project" value="UniProtKB-KW"/>
</dbReference>
<dbReference type="InterPro" id="IPR004808">
    <property type="entry name" value="AP_endonuc_1"/>
</dbReference>
<dbReference type="PANTHER" id="PTHR22748">
    <property type="entry name" value="AP ENDONUCLEASE"/>
    <property type="match status" value="1"/>
</dbReference>
<comment type="caution">
    <text evidence="5">The sequence shown here is derived from an EMBL/GenBank/DDBJ whole genome shotgun (WGS) entry which is preliminary data.</text>
</comment>
<reference evidence="5 6" key="1">
    <citation type="journal article" date="2020" name="Nature">
        <title>Six reference-quality genomes reveal evolution of bat adaptations.</title>
        <authorList>
            <person name="Jebb D."/>
            <person name="Huang Z."/>
            <person name="Pippel M."/>
            <person name="Hughes G.M."/>
            <person name="Lavrichenko K."/>
            <person name="Devanna P."/>
            <person name="Winkler S."/>
            <person name="Jermiin L.S."/>
            <person name="Skirmuntt E.C."/>
            <person name="Katzourakis A."/>
            <person name="Burkitt-Gray L."/>
            <person name="Ray D.A."/>
            <person name="Sullivan K.A.M."/>
            <person name="Roscito J.G."/>
            <person name="Kirilenko B.M."/>
            <person name="Davalos L.M."/>
            <person name="Corthals A.P."/>
            <person name="Power M.L."/>
            <person name="Jones G."/>
            <person name="Ransome R.D."/>
            <person name="Dechmann D.K.N."/>
            <person name="Locatelli A.G."/>
            <person name="Puechmaille S.J."/>
            <person name="Fedrigo O."/>
            <person name="Jarvis E.D."/>
            <person name="Hiller M."/>
            <person name="Vernes S.C."/>
            <person name="Myers E.W."/>
            <person name="Teeling E.C."/>
        </authorList>
    </citation>
    <scope>NUCLEOTIDE SEQUENCE [LARGE SCALE GENOMIC DNA]</scope>
    <source>
        <strain evidence="5">Bat1K_MPI-CBG_1</strain>
    </source>
</reference>
<evidence type="ECO:0000256" key="3">
    <source>
        <dbReference type="ARBA" id="ARBA00022801"/>
    </source>
</evidence>
<dbReference type="GO" id="GO:0005634">
    <property type="term" value="C:nucleus"/>
    <property type="evidence" value="ECO:0007669"/>
    <property type="project" value="TreeGrafter"/>
</dbReference>
<dbReference type="AlphaFoldDB" id="A0A834E336"/>
<keyword evidence="3" id="KW-0378">Hydrolase</keyword>
<sequence length="167" mass="19858">MAMNKYLSIRTLNINGLSAPIKRHRKAGWIRKHNPHMCCPQETQLRTKDLHRLKVKCWRKIYMQMGRKKCGCSNIYIKQNRLQNKSQNKRHRRALHNTKWNNPSKRDKHCKHTCTNIGVPKYINKILKDFKKHIDSNTYILGNFKTPLSKMDRSSKQNINKRPNGLN</sequence>
<proteinExistence type="predicted"/>
<evidence type="ECO:0000256" key="1">
    <source>
        <dbReference type="ARBA" id="ARBA00001946"/>
    </source>
</evidence>
<dbReference type="GO" id="GO:0003906">
    <property type="term" value="F:DNA-(apurinic or apyrimidinic site) endonuclease activity"/>
    <property type="evidence" value="ECO:0007669"/>
    <property type="project" value="TreeGrafter"/>
</dbReference>
<protein>
    <submittedName>
        <fullName evidence="5">Uncharacterized protein</fullName>
    </submittedName>
</protein>
<dbReference type="PANTHER" id="PTHR22748:SF23">
    <property type="entry name" value="EXODEOXYRIBONUCLEASE III"/>
    <property type="match status" value="1"/>
</dbReference>